<evidence type="ECO:0000256" key="3">
    <source>
        <dbReference type="ARBA" id="ARBA00022840"/>
    </source>
</evidence>
<dbReference type="InterPro" id="IPR003439">
    <property type="entry name" value="ABC_transporter-like_ATP-bd"/>
</dbReference>
<dbReference type="PATRIC" id="fig|1555112.3.peg.1096"/>
<feature type="domain" description="ABC transporter" evidence="4">
    <location>
        <begin position="2"/>
        <end position="247"/>
    </location>
</feature>
<sequence>MIVAEHLTKVFRLGRKGPPWRREWEEKQAVNDLSFEVPPGRITGLLGVNGAGKTTTIKMLATLLLPTRGRVLLDGIDVAREPARVRPLINLIAGGERAIYGRLTGRENLWYFGQLYDIESSLLRRRTEELLEVVGLQDAADTPVEKYSKGMKQRLQIARGLLNDPRYLFMDEPTLGLDAPIARQLRRMTRDLAQEHGRGVLLTSHYMFEVEELCDHVYVLDRGELVAEGPPQAIKALTGGERVTRVTASGWDEASSGKLRSLLTDLGLQADVSLADGLVTIGVRGKEDVTPILVEAVSGPGRRVLRVESEEPSLEDAIVAIAEGNGVPHGNRASKGGTTSA</sequence>
<accession>A0A0K2SIH4</accession>
<dbReference type="PANTHER" id="PTHR42711">
    <property type="entry name" value="ABC TRANSPORTER ATP-BINDING PROTEIN"/>
    <property type="match status" value="1"/>
</dbReference>
<evidence type="ECO:0000259" key="4">
    <source>
        <dbReference type="PROSITE" id="PS50893"/>
    </source>
</evidence>
<dbReference type="SMART" id="SM00382">
    <property type="entry name" value="AAA"/>
    <property type="match status" value="1"/>
</dbReference>
<name>A0A0K2SIH4_LIMPI</name>
<dbReference type="RefSeq" id="WP_068135050.1">
    <property type="nucleotide sequence ID" value="NZ_AP014924.1"/>
</dbReference>
<keyword evidence="2" id="KW-0547">Nucleotide-binding</keyword>
<dbReference type="GO" id="GO:0005524">
    <property type="term" value="F:ATP binding"/>
    <property type="evidence" value="ECO:0007669"/>
    <property type="project" value="UniProtKB-KW"/>
</dbReference>
<reference evidence="6" key="1">
    <citation type="submission" date="2015-07" db="EMBL/GenBank/DDBJ databases">
        <title>Complete genome sequence and phylogenetic analysis of Limnochorda pilosa.</title>
        <authorList>
            <person name="Watanabe M."/>
            <person name="Kojima H."/>
            <person name="Fukui M."/>
        </authorList>
    </citation>
    <scope>NUCLEOTIDE SEQUENCE [LARGE SCALE GENOMIC DNA]</scope>
    <source>
        <strain evidence="6">HC45</strain>
    </source>
</reference>
<dbReference type="InterPro" id="IPR027417">
    <property type="entry name" value="P-loop_NTPase"/>
</dbReference>
<evidence type="ECO:0000256" key="1">
    <source>
        <dbReference type="ARBA" id="ARBA00022448"/>
    </source>
</evidence>
<proteinExistence type="predicted"/>
<evidence type="ECO:0000313" key="6">
    <source>
        <dbReference type="Proteomes" id="UP000065807"/>
    </source>
</evidence>
<dbReference type="InterPro" id="IPR050763">
    <property type="entry name" value="ABC_transporter_ATP-binding"/>
</dbReference>
<dbReference type="GO" id="GO:0016887">
    <property type="term" value="F:ATP hydrolysis activity"/>
    <property type="evidence" value="ECO:0007669"/>
    <property type="project" value="InterPro"/>
</dbReference>
<organism evidence="5 6">
    <name type="scientific">Limnochorda pilosa</name>
    <dbReference type="NCBI Taxonomy" id="1555112"/>
    <lineage>
        <taxon>Bacteria</taxon>
        <taxon>Bacillati</taxon>
        <taxon>Bacillota</taxon>
        <taxon>Limnochordia</taxon>
        <taxon>Limnochordales</taxon>
        <taxon>Limnochordaceae</taxon>
        <taxon>Limnochorda</taxon>
    </lineage>
</organism>
<dbReference type="EMBL" id="AP014924">
    <property type="protein sequence ID" value="BAS26908.1"/>
    <property type="molecule type" value="Genomic_DNA"/>
</dbReference>
<dbReference type="PANTHER" id="PTHR42711:SF18">
    <property type="entry name" value="ABC TRANSPORTER, ATP-BINDING PROTEIN"/>
    <property type="match status" value="1"/>
</dbReference>
<dbReference type="PROSITE" id="PS50893">
    <property type="entry name" value="ABC_TRANSPORTER_2"/>
    <property type="match status" value="1"/>
</dbReference>
<reference evidence="6" key="2">
    <citation type="journal article" date="2016" name="Int. J. Syst. Evol. Microbiol.">
        <title>Complete genome sequence and cell structure of Limnochorda pilosa, a Gram-negative spore-former within the phylum Firmicutes.</title>
        <authorList>
            <person name="Watanabe M."/>
            <person name="Kojima H."/>
            <person name="Fukui M."/>
        </authorList>
    </citation>
    <scope>NUCLEOTIDE SEQUENCE [LARGE SCALE GENOMIC DNA]</scope>
    <source>
        <strain evidence="6">HC45</strain>
    </source>
</reference>
<keyword evidence="6" id="KW-1185">Reference proteome</keyword>
<evidence type="ECO:0000256" key="2">
    <source>
        <dbReference type="ARBA" id="ARBA00022741"/>
    </source>
</evidence>
<dbReference type="PROSITE" id="PS00211">
    <property type="entry name" value="ABC_TRANSPORTER_1"/>
    <property type="match status" value="1"/>
</dbReference>
<dbReference type="AlphaFoldDB" id="A0A0K2SIH4"/>
<dbReference type="Pfam" id="PF00005">
    <property type="entry name" value="ABC_tran"/>
    <property type="match status" value="1"/>
</dbReference>
<protein>
    <submittedName>
        <fullName evidence="5">ABC transporter</fullName>
    </submittedName>
</protein>
<dbReference type="STRING" id="1555112.LIP_1051"/>
<dbReference type="InterPro" id="IPR003593">
    <property type="entry name" value="AAA+_ATPase"/>
</dbReference>
<dbReference type="SUPFAM" id="SSF52540">
    <property type="entry name" value="P-loop containing nucleoside triphosphate hydrolases"/>
    <property type="match status" value="1"/>
</dbReference>
<dbReference type="Gene3D" id="3.40.50.300">
    <property type="entry name" value="P-loop containing nucleotide triphosphate hydrolases"/>
    <property type="match status" value="1"/>
</dbReference>
<dbReference type="KEGG" id="lpil:LIP_1051"/>
<dbReference type="Proteomes" id="UP000065807">
    <property type="component" value="Chromosome"/>
</dbReference>
<gene>
    <name evidence="5" type="ORF">LIP_1051</name>
</gene>
<dbReference type="InterPro" id="IPR017871">
    <property type="entry name" value="ABC_transporter-like_CS"/>
</dbReference>
<evidence type="ECO:0000313" key="5">
    <source>
        <dbReference type="EMBL" id="BAS26908.1"/>
    </source>
</evidence>
<keyword evidence="3" id="KW-0067">ATP-binding</keyword>
<keyword evidence="1" id="KW-0813">Transport</keyword>
<dbReference type="OrthoDB" id="9804819at2"/>